<feature type="binding site" evidence="4 6">
    <location>
        <position position="110"/>
    </location>
    <ligand>
        <name>substrate</name>
    </ligand>
</feature>
<dbReference type="AlphaFoldDB" id="A0A0S4MVQ1"/>
<evidence type="ECO:0000256" key="3">
    <source>
        <dbReference type="ARBA" id="ARBA00023235"/>
    </source>
</evidence>
<dbReference type="NCBIfam" id="TIGR00071">
    <property type="entry name" value="hisT_truA"/>
    <property type="match status" value="1"/>
</dbReference>
<dbReference type="EMBL" id="FAOO01000003">
    <property type="protein sequence ID" value="CUU02435.1"/>
    <property type="molecule type" value="Genomic_DNA"/>
</dbReference>
<comment type="subunit">
    <text evidence="4">Homodimer.</text>
</comment>
<sequence>MRNIKLVIEYDGTNFVGWQIQPNGRSVQGEIKKAIKEITGEDVNLIGASRTDAGVHARSQVANFKTNSKIPTENLKKALNSILPDDITIISAEDVPQSFHSRYSALEKTYKYFITTKKVAIGRNYIWFVKYKIDFEKLQECAKLIPGKHDFEVFAKKGSNVKNFVCDVKEARWEREDDKIIFKITADRFLYGMVRGLVGAMIDVARGRIEIETFKKMLFEKFNQIKIMHAPGCGLFLEEVKYATSTQKELSSTPQNVIDP</sequence>
<evidence type="ECO:0000313" key="10">
    <source>
        <dbReference type="Proteomes" id="UP000320623"/>
    </source>
</evidence>
<dbReference type="Proteomes" id="UP000320623">
    <property type="component" value="Unassembled WGS sequence"/>
</dbReference>
<evidence type="ECO:0000256" key="1">
    <source>
        <dbReference type="ARBA" id="ARBA00009375"/>
    </source>
</evidence>
<name>A0A0S4MVQ1_9BACT</name>
<dbReference type="SUPFAM" id="SSF55120">
    <property type="entry name" value="Pseudouridine synthase"/>
    <property type="match status" value="1"/>
</dbReference>
<dbReference type="FunFam" id="3.30.70.580:FF:000001">
    <property type="entry name" value="tRNA pseudouridine synthase A"/>
    <property type="match status" value="1"/>
</dbReference>
<dbReference type="PIRSF" id="PIRSF001430">
    <property type="entry name" value="tRNA_psdUrid_synth"/>
    <property type="match status" value="1"/>
</dbReference>
<comment type="function">
    <text evidence="4">Formation of pseudouridine at positions 38, 39 and 40 in the anticodon stem and loop of transfer RNAs.</text>
</comment>
<evidence type="ECO:0000256" key="6">
    <source>
        <dbReference type="PIRSR" id="PIRSR001430-2"/>
    </source>
</evidence>
<reference evidence="10" key="1">
    <citation type="submission" date="2015-11" db="EMBL/GenBank/DDBJ databases">
        <authorList>
            <person name="Varghese N."/>
        </authorList>
    </citation>
    <scope>NUCLEOTIDE SEQUENCE [LARGE SCALE GENOMIC DNA]</scope>
</reference>
<dbReference type="InterPro" id="IPR020103">
    <property type="entry name" value="PsdUridine_synth_cat_dom_sf"/>
</dbReference>
<feature type="active site" description="Nucleophile" evidence="4 5">
    <location>
        <position position="52"/>
    </location>
</feature>
<proteinExistence type="inferred from homology"/>
<evidence type="ECO:0000256" key="2">
    <source>
        <dbReference type="ARBA" id="ARBA00022694"/>
    </source>
</evidence>
<evidence type="ECO:0000313" key="9">
    <source>
        <dbReference type="EMBL" id="CUU02435.1"/>
    </source>
</evidence>
<dbReference type="Pfam" id="PF01416">
    <property type="entry name" value="PseudoU_synth_1"/>
    <property type="match status" value="2"/>
</dbReference>
<dbReference type="HAMAP" id="MF_00171">
    <property type="entry name" value="TruA"/>
    <property type="match status" value="1"/>
</dbReference>
<evidence type="ECO:0000256" key="5">
    <source>
        <dbReference type="PIRSR" id="PIRSR001430-1"/>
    </source>
</evidence>
<dbReference type="InterPro" id="IPR020097">
    <property type="entry name" value="PsdUridine_synth_TruA_a/b_dom"/>
</dbReference>
<organism evidence="9 10">
    <name type="scientific">Candidatus Thermokryptus mobilis</name>
    <dbReference type="NCBI Taxonomy" id="1643428"/>
    <lineage>
        <taxon>Bacteria</taxon>
        <taxon>Pseudomonadati</taxon>
        <taxon>Candidatus Kryptoniota</taxon>
        <taxon>Candidatus Thermokryptus</taxon>
    </lineage>
</organism>
<dbReference type="STRING" id="1643428.GCA_001442855_00474"/>
<dbReference type="GO" id="GO:0031119">
    <property type="term" value="P:tRNA pseudouridine synthesis"/>
    <property type="evidence" value="ECO:0007669"/>
    <property type="project" value="UniProtKB-UniRule"/>
</dbReference>
<dbReference type="InterPro" id="IPR001406">
    <property type="entry name" value="PsdUridine_synth_TruA"/>
</dbReference>
<dbReference type="OrthoDB" id="9811823at2"/>
<dbReference type="Gene3D" id="3.30.70.660">
    <property type="entry name" value="Pseudouridine synthase I, catalytic domain, C-terminal subdomain"/>
    <property type="match status" value="1"/>
</dbReference>
<keyword evidence="2 4" id="KW-0819">tRNA processing</keyword>
<dbReference type="InterPro" id="IPR020094">
    <property type="entry name" value="TruA/RsuA/RluB/E/F_N"/>
</dbReference>
<dbReference type="EC" id="5.4.99.12" evidence="4"/>
<accession>A0A0S4MVQ1</accession>
<comment type="caution">
    <text evidence="4">Lacks conserved residue(s) required for the propagation of feature annotation.</text>
</comment>
<dbReference type="PANTHER" id="PTHR11142">
    <property type="entry name" value="PSEUDOURIDYLATE SYNTHASE"/>
    <property type="match status" value="1"/>
</dbReference>
<comment type="similarity">
    <text evidence="1 4 7">Belongs to the tRNA pseudouridine synthase TruA family.</text>
</comment>
<evidence type="ECO:0000256" key="4">
    <source>
        <dbReference type="HAMAP-Rule" id="MF_00171"/>
    </source>
</evidence>
<feature type="domain" description="Pseudouridine synthase I TruA alpha/beta" evidence="8">
    <location>
        <begin position="142"/>
        <end position="242"/>
    </location>
</feature>
<feature type="domain" description="Pseudouridine synthase I TruA alpha/beta" evidence="8">
    <location>
        <begin position="8"/>
        <end position="104"/>
    </location>
</feature>
<protein>
    <recommendedName>
        <fullName evidence="4">tRNA pseudouridine synthase A</fullName>
        <ecNumber evidence="4">5.4.99.12</ecNumber>
    </recommendedName>
    <alternativeName>
        <fullName evidence="4">tRNA pseudouridine(38-40) synthase</fullName>
    </alternativeName>
    <alternativeName>
        <fullName evidence="4">tRNA pseudouridylate synthase I</fullName>
    </alternativeName>
    <alternativeName>
        <fullName evidence="4">tRNA-uridine isomerase I</fullName>
    </alternativeName>
</protein>
<keyword evidence="10" id="KW-1185">Reference proteome</keyword>
<gene>
    <name evidence="4" type="primary">truA</name>
    <name evidence="9" type="ORF">JGI1_00488</name>
</gene>
<dbReference type="CDD" id="cd02570">
    <property type="entry name" value="PseudoU_synth_EcTruA"/>
    <property type="match status" value="1"/>
</dbReference>
<dbReference type="GO" id="GO:0003723">
    <property type="term" value="F:RNA binding"/>
    <property type="evidence" value="ECO:0007669"/>
    <property type="project" value="InterPro"/>
</dbReference>
<comment type="catalytic activity">
    <reaction evidence="4 7">
        <text>uridine(38/39/40) in tRNA = pseudouridine(38/39/40) in tRNA</text>
        <dbReference type="Rhea" id="RHEA:22376"/>
        <dbReference type="Rhea" id="RHEA-COMP:10085"/>
        <dbReference type="Rhea" id="RHEA-COMP:10087"/>
        <dbReference type="ChEBI" id="CHEBI:65314"/>
        <dbReference type="ChEBI" id="CHEBI:65315"/>
        <dbReference type="EC" id="5.4.99.12"/>
    </reaction>
</comment>
<dbReference type="Gene3D" id="3.30.70.580">
    <property type="entry name" value="Pseudouridine synthase I, catalytic domain, N-terminal subdomain"/>
    <property type="match status" value="1"/>
</dbReference>
<evidence type="ECO:0000256" key="7">
    <source>
        <dbReference type="RuleBase" id="RU003792"/>
    </source>
</evidence>
<dbReference type="InterPro" id="IPR020095">
    <property type="entry name" value="PsdUridine_synth_TruA_C"/>
</dbReference>
<keyword evidence="3 4" id="KW-0413">Isomerase</keyword>
<evidence type="ECO:0000259" key="8">
    <source>
        <dbReference type="Pfam" id="PF01416"/>
    </source>
</evidence>
<dbReference type="PANTHER" id="PTHR11142:SF0">
    <property type="entry name" value="TRNA PSEUDOURIDINE SYNTHASE-LIKE 1"/>
    <property type="match status" value="1"/>
</dbReference>
<dbReference type="RefSeq" id="WP_140944286.1">
    <property type="nucleotide sequence ID" value="NZ_FAOO01000003.1"/>
</dbReference>
<dbReference type="GO" id="GO:0160147">
    <property type="term" value="F:tRNA pseudouridine(38-40) synthase activity"/>
    <property type="evidence" value="ECO:0007669"/>
    <property type="project" value="UniProtKB-EC"/>
</dbReference>